<evidence type="ECO:0000256" key="3">
    <source>
        <dbReference type="ARBA" id="ARBA00022692"/>
    </source>
</evidence>
<evidence type="ECO:0000313" key="8">
    <source>
        <dbReference type="Proteomes" id="UP000461585"/>
    </source>
</evidence>
<dbReference type="GO" id="GO:0022857">
    <property type="term" value="F:transmembrane transporter activity"/>
    <property type="evidence" value="ECO:0007669"/>
    <property type="project" value="InterPro"/>
</dbReference>
<feature type="transmembrane region" description="Helical" evidence="6">
    <location>
        <begin position="302"/>
        <end position="320"/>
    </location>
</feature>
<evidence type="ECO:0000256" key="5">
    <source>
        <dbReference type="ARBA" id="ARBA00023136"/>
    </source>
</evidence>
<feature type="transmembrane region" description="Helical" evidence="6">
    <location>
        <begin position="20"/>
        <end position="38"/>
    </location>
</feature>
<evidence type="ECO:0000256" key="2">
    <source>
        <dbReference type="ARBA" id="ARBA00022475"/>
    </source>
</evidence>
<feature type="transmembrane region" description="Helical" evidence="6">
    <location>
        <begin position="174"/>
        <end position="191"/>
    </location>
</feature>
<evidence type="ECO:0000256" key="4">
    <source>
        <dbReference type="ARBA" id="ARBA00022989"/>
    </source>
</evidence>
<dbReference type="PANTHER" id="PTHR32196">
    <property type="entry name" value="ABC TRANSPORTER PERMEASE PROTEIN YPHD-RELATED-RELATED"/>
    <property type="match status" value="1"/>
</dbReference>
<feature type="transmembrane region" description="Helical" evidence="6">
    <location>
        <begin position="246"/>
        <end position="269"/>
    </location>
</feature>
<keyword evidence="2" id="KW-1003">Cell membrane</keyword>
<keyword evidence="8" id="KW-1185">Reference proteome</keyword>
<dbReference type="Proteomes" id="UP000461585">
    <property type="component" value="Unassembled WGS sequence"/>
</dbReference>
<dbReference type="CDD" id="cd06579">
    <property type="entry name" value="TM_PBP1_transp_AraH_like"/>
    <property type="match status" value="1"/>
</dbReference>
<evidence type="ECO:0000256" key="6">
    <source>
        <dbReference type="SAM" id="Phobius"/>
    </source>
</evidence>
<keyword evidence="3 6" id="KW-0812">Transmembrane</keyword>
<feature type="transmembrane region" description="Helical" evidence="6">
    <location>
        <begin position="59"/>
        <end position="90"/>
    </location>
</feature>
<comment type="subcellular location">
    <subcellularLocation>
        <location evidence="1">Cell membrane</location>
        <topology evidence="1">Multi-pass membrane protein</topology>
    </subcellularLocation>
</comment>
<proteinExistence type="predicted"/>
<accession>A0A7X5KMP1</accession>
<feature type="transmembrane region" description="Helical" evidence="6">
    <location>
        <begin position="102"/>
        <end position="123"/>
    </location>
</feature>
<gene>
    <name evidence="7" type="ORF">GXN74_05330</name>
</gene>
<protein>
    <submittedName>
        <fullName evidence="7">ABC transporter permease</fullName>
    </submittedName>
</protein>
<name>A0A7X5KMP1_9FIRM</name>
<organism evidence="7 8">
    <name type="scientific">Anaerotalea alkaliphila</name>
    <dbReference type="NCBI Taxonomy" id="2662126"/>
    <lineage>
        <taxon>Bacteria</taxon>
        <taxon>Bacillati</taxon>
        <taxon>Bacillota</taxon>
        <taxon>Clostridia</taxon>
        <taxon>Eubacteriales</taxon>
        <taxon>Anaerotalea</taxon>
    </lineage>
</organism>
<evidence type="ECO:0000256" key="1">
    <source>
        <dbReference type="ARBA" id="ARBA00004651"/>
    </source>
</evidence>
<keyword evidence="4 6" id="KW-1133">Transmembrane helix</keyword>
<evidence type="ECO:0000313" key="7">
    <source>
        <dbReference type="EMBL" id="NDL67169.1"/>
    </source>
</evidence>
<dbReference type="PANTHER" id="PTHR32196:SF72">
    <property type="entry name" value="RIBOSE IMPORT PERMEASE PROTEIN RBSC"/>
    <property type="match status" value="1"/>
</dbReference>
<sequence>MGRKNLMANINLGKSWKEVAFKLAPLLSLVILSVYLTFASSNFLKIDNMMNILRQASTIALVALGMLIVIITAGIDLSVGSILALSIVTMGVALKAGVTNPLILVLVCVAVGIAFGVVNGLLLTKLNLPHPFISTIGTRNIGQGLALLITGAAPIIGFPKIIEAPGAGNVGGFPVSFLLVLVAYVLVHIMLNNTVLGRQIYSIGGNKEAAIVAGINVKRVLLFVYGFSGFMCSLAGIIYIGRVGAAIPLAGPTTDMDAIAAVIIGGASFSGGKGTVSGTMIGVLLIALIRNGLNLMSAASDLQYIVIGLVIIIAVFADVVRTKVEEKARRLAKA</sequence>
<dbReference type="InterPro" id="IPR001851">
    <property type="entry name" value="ABC_transp_permease"/>
</dbReference>
<dbReference type="Pfam" id="PF02653">
    <property type="entry name" value="BPD_transp_2"/>
    <property type="match status" value="1"/>
</dbReference>
<feature type="transmembrane region" description="Helical" evidence="6">
    <location>
        <begin position="220"/>
        <end position="240"/>
    </location>
</feature>
<dbReference type="GO" id="GO:0005886">
    <property type="term" value="C:plasma membrane"/>
    <property type="evidence" value="ECO:0007669"/>
    <property type="project" value="UniProtKB-SubCell"/>
</dbReference>
<comment type="caution">
    <text evidence="7">The sequence shown here is derived from an EMBL/GenBank/DDBJ whole genome shotgun (WGS) entry which is preliminary data.</text>
</comment>
<feature type="transmembrane region" description="Helical" evidence="6">
    <location>
        <begin position="144"/>
        <end position="162"/>
    </location>
</feature>
<reference evidence="7 8" key="1">
    <citation type="submission" date="2020-01" db="EMBL/GenBank/DDBJ databases">
        <title>Anaeroalcalibacter tamaniensis gen. nov., sp. nov., moderately halophilic strictly anaerobic fermenter bacterium from mud volcano of Taman peninsula.</title>
        <authorList>
            <person name="Frolova A."/>
            <person name="Merkel A.Y."/>
            <person name="Slobodkin A.I."/>
        </authorList>
    </citation>
    <scope>NUCLEOTIDE SEQUENCE [LARGE SCALE GENOMIC DNA]</scope>
    <source>
        <strain evidence="7 8">F-3ap</strain>
    </source>
</reference>
<dbReference type="EMBL" id="JAAEEH010000011">
    <property type="protein sequence ID" value="NDL67169.1"/>
    <property type="molecule type" value="Genomic_DNA"/>
</dbReference>
<keyword evidence="5 6" id="KW-0472">Membrane</keyword>
<dbReference type="AlphaFoldDB" id="A0A7X5KMP1"/>